<keyword evidence="1" id="KW-0501">Molybdenum cofactor biosynthesis</keyword>
<sequence length="338" mass="37304">MKVIRVEDAVGQVLCHDMTQIIPGKVKDAVFRKGHVIEEEDIPVLLSIGKENIYVWEDVEGRLHENDAATRIKEASMGKNVAFSEIKEGKISFTAEIDGLYKIDKDLLKEINSVDQVIIASIHTNTPVRKGEKLAATRIIPLVIDEDKIEKVEKILQGRDLFEVVPYRNVSVGIVTTGSEIYKGRIKDAFGPVIKKKFAEYVAGEIDQVIVDDRLEMIEDAIKTFLGNGKDIVVCTGGMSVDPDDMTSTAIKNTGAEIVRYGAPSLPGAMFLMAYNGDREIMGLPGCVMYSKRTTFDLILPRVLAGDRITVDDMVSVGHGGLCLDCDVCRFPYCNFGK</sequence>
<dbReference type="CDD" id="cd03522">
    <property type="entry name" value="MoeA_like"/>
    <property type="match status" value="1"/>
</dbReference>
<dbReference type="GO" id="GO:0006777">
    <property type="term" value="P:Mo-molybdopterin cofactor biosynthetic process"/>
    <property type="evidence" value="ECO:0007669"/>
    <property type="project" value="UniProtKB-UniRule"/>
</dbReference>
<dbReference type="STRING" id="1121476.SAMN02745751_03203"/>
<keyword evidence="4" id="KW-1185">Reference proteome</keyword>
<dbReference type="RefSeq" id="WP_073050570.1">
    <property type="nucleotide sequence ID" value="NZ_FQZL01000032.1"/>
</dbReference>
<evidence type="ECO:0000256" key="1">
    <source>
        <dbReference type="RuleBase" id="RU365090"/>
    </source>
</evidence>
<dbReference type="InterPro" id="IPR036425">
    <property type="entry name" value="MoaB/Mog-like_dom_sf"/>
</dbReference>
<dbReference type="InterPro" id="IPR038987">
    <property type="entry name" value="MoeA-like"/>
</dbReference>
<keyword evidence="1" id="KW-0460">Magnesium</keyword>
<evidence type="ECO:0000313" key="3">
    <source>
        <dbReference type="EMBL" id="SHJ71431.1"/>
    </source>
</evidence>
<keyword evidence="1" id="KW-0500">Molybdenum</keyword>
<dbReference type="Pfam" id="PF00994">
    <property type="entry name" value="MoCF_biosynth"/>
    <property type="match status" value="1"/>
</dbReference>
<dbReference type="SMART" id="SM00852">
    <property type="entry name" value="MoCF_biosynth"/>
    <property type="match status" value="1"/>
</dbReference>
<keyword evidence="1" id="KW-0808">Transferase</keyword>
<dbReference type="GO" id="GO:0005829">
    <property type="term" value="C:cytosol"/>
    <property type="evidence" value="ECO:0007669"/>
    <property type="project" value="TreeGrafter"/>
</dbReference>
<gene>
    <name evidence="3" type="ORF">SAMN02745751_03203</name>
</gene>
<dbReference type="EMBL" id="FQZL01000032">
    <property type="protein sequence ID" value="SHJ71431.1"/>
    <property type="molecule type" value="Genomic_DNA"/>
</dbReference>
<dbReference type="PANTHER" id="PTHR10192:SF28">
    <property type="entry name" value="MOLYBDOPTERIN MOLYBDENUMTRANSFERASE"/>
    <property type="match status" value="1"/>
</dbReference>
<proteinExistence type="inferred from homology"/>
<dbReference type="Gene3D" id="3.40.980.10">
    <property type="entry name" value="MoaB/Mog-like domain"/>
    <property type="match status" value="1"/>
</dbReference>
<dbReference type="InterPro" id="IPR001453">
    <property type="entry name" value="MoaB/Mog_dom"/>
</dbReference>
<comment type="function">
    <text evidence="1">Catalyzes the insertion of molybdate into adenylated molybdopterin with the concomitant release of AMP.</text>
</comment>
<organism evidence="3 4">
    <name type="scientific">Dethiosulfatibacter aminovorans DSM 17477</name>
    <dbReference type="NCBI Taxonomy" id="1121476"/>
    <lineage>
        <taxon>Bacteria</taxon>
        <taxon>Bacillati</taxon>
        <taxon>Bacillota</taxon>
        <taxon>Tissierellia</taxon>
        <taxon>Dethiosulfatibacter</taxon>
    </lineage>
</organism>
<evidence type="ECO:0000313" key="4">
    <source>
        <dbReference type="Proteomes" id="UP000184052"/>
    </source>
</evidence>
<dbReference type="GO" id="GO:0061599">
    <property type="term" value="F:molybdopterin molybdotransferase activity"/>
    <property type="evidence" value="ECO:0007669"/>
    <property type="project" value="UniProtKB-UniRule"/>
</dbReference>
<dbReference type="EC" id="2.10.1.1" evidence="1"/>
<reference evidence="3 4" key="1">
    <citation type="submission" date="2016-11" db="EMBL/GenBank/DDBJ databases">
        <authorList>
            <person name="Jaros S."/>
            <person name="Januszkiewicz K."/>
            <person name="Wedrychowicz H."/>
        </authorList>
    </citation>
    <scope>NUCLEOTIDE SEQUENCE [LARGE SCALE GENOMIC DNA]</scope>
    <source>
        <strain evidence="3 4">DSM 17477</strain>
    </source>
</reference>
<comment type="cofactor">
    <cofactor evidence="1">
        <name>Mg(2+)</name>
        <dbReference type="ChEBI" id="CHEBI:18420"/>
    </cofactor>
</comment>
<dbReference type="Proteomes" id="UP000184052">
    <property type="component" value="Unassembled WGS sequence"/>
</dbReference>
<dbReference type="UniPathway" id="UPA00344"/>
<evidence type="ECO:0000259" key="2">
    <source>
        <dbReference type="SMART" id="SM00852"/>
    </source>
</evidence>
<dbReference type="GO" id="GO:0046872">
    <property type="term" value="F:metal ion binding"/>
    <property type="evidence" value="ECO:0007669"/>
    <property type="project" value="UniProtKB-UniRule"/>
</dbReference>
<dbReference type="OrthoDB" id="9767940at2"/>
<comment type="pathway">
    <text evidence="1">Cofactor biosynthesis; molybdopterin biosynthesis.</text>
</comment>
<comment type="similarity">
    <text evidence="1">Belongs to the MoeA family.</text>
</comment>
<feature type="domain" description="MoaB/Mog" evidence="2">
    <location>
        <begin position="173"/>
        <end position="305"/>
    </location>
</feature>
<dbReference type="PANTHER" id="PTHR10192">
    <property type="entry name" value="MOLYBDOPTERIN BIOSYNTHESIS PROTEIN"/>
    <property type="match status" value="1"/>
</dbReference>
<dbReference type="AlphaFoldDB" id="A0A1M6LJR9"/>
<keyword evidence="1" id="KW-0479">Metal-binding</keyword>
<comment type="catalytic activity">
    <reaction evidence="1">
        <text>adenylyl-molybdopterin + molybdate = Mo-molybdopterin + AMP + H(+)</text>
        <dbReference type="Rhea" id="RHEA:35047"/>
        <dbReference type="ChEBI" id="CHEBI:15378"/>
        <dbReference type="ChEBI" id="CHEBI:36264"/>
        <dbReference type="ChEBI" id="CHEBI:62727"/>
        <dbReference type="ChEBI" id="CHEBI:71302"/>
        <dbReference type="ChEBI" id="CHEBI:456215"/>
    </reaction>
</comment>
<accession>A0A1M6LJR9</accession>
<name>A0A1M6LJR9_9FIRM</name>
<protein>
    <recommendedName>
        <fullName evidence="1">Molybdopterin molybdenumtransferase</fullName>
        <ecNumber evidence="1">2.10.1.1</ecNumber>
    </recommendedName>
</protein>
<dbReference type="SUPFAM" id="SSF53218">
    <property type="entry name" value="Molybdenum cofactor biosynthesis proteins"/>
    <property type="match status" value="1"/>
</dbReference>